<dbReference type="Pfam" id="PF09641">
    <property type="entry name" value="DUF2026"/>
    <property type="match status" value="1"/>
</dbReference>
<accession>A0A6H1ZJ21</accession>
<dbReference type="InterPro" id="IPR018599">
    <property type="entry name" value="DUF2026"/>
</dbReference>
<dbReference type="InterPro" id="IPR038765">
    <property type="entry name" value="Papain-like_cys_pep_sf"/>
</dbReference>
<dbReference type="EMBL" id="MT141346">
    <property type="protein sequence ID" value="QJA58912.1"/>
    <property type="molecule type" value="Genomic_DNA"/>
</dbReference>
<dbReference type="Gene3D" id="3.10.550.10">
    <property type="entry name" value="Hypothetical protein Atu2299"/>
    <property type="match status" value="1"/>
</dbReference>
<dbReference type="InterPro" id="IPR023107">
    <property type="entry name" value="Atu2299-like_dom_sf"/>
</dbReference>
<evidence type="ECO:0000313" key="1">
    <source>
        <dbReference type="EMBL" id="QJA47926.1"/>
    </source>
</evidence>
<proteinExistence type="predicted"/>
<evidence type="ECO:0000313" key="2">
    <source>
        <dbReference type="EMBL" id="QJA58912.1"/>
    </source>
</evidence>
<evidence type="ECO:0008006" key="4">
    <source>
        <dbReference type="Google" id="ProtNLM"/>
    </source>
</evidence>
<name>A0A6H1ZJ21_9ZZZZ</name>
<gene>
    <name evidence="2" type="ORF">MM415B01383_0008</name>
    <name evidence="1" type="ORF">TM448A00757_0014</name>
    <name evidence="3" type="ORF">TM448B00909_0014</name>
</gene>
<sequence>MGEAKRKKAAAAAAPVKERLPDAEANLIGMAIRQVIGATTSFHGADCVAYALVGAEVLRRMGFDAKAVAGSAAWRVGPGDGDVLSHAIEMNHQSDGAFAPNHQSKAGMFHAWIECGLEVVDFTTYSFADKARQLDAMDGNKTLVQWAPEFLWVGRKECSALRAVANGFAVGVFAYIRNPDVERVVLTENPDFNAVGLADQVFTVIELLRNGHQVRVIGLGDDGAQELGSAVADSVGKGLKRAEGPLLFGLGFKGMHK</sequence>
<dbReference type="EMBL" id="MT144672">
    <property type="protein sequence ID" value="QJH97067.1"/>
    <property type="molecule type" value="Genomic_DNA"/>
</dbReference>
<dbReference type="SUPFAM" id="SSF54001">
    <property type="entry name" value="Cysteine proteinases"/>
    <property type="match status" value="1"/>
</dbReference>
<dbReference type="AlphaFoldDB" id="A0A6H1ZJ21"/>
<evidence type="ECO:0000313" key="3">
    <source>
        <dbReference type="EMBL" id="QJH97067.1"/>
    </source>
</evidence>
<organism evidence="1">
    <name type="scientific">viral metagenome</name>
    <dbReference type="NCBI Taxonomy" id="1070528"/>
    <lineage>
        <taxon>unclassified sequences</taxon>
        <taxon>metagenomes</taxon>
        <taxon>organismal metagenomes</taxon>
    </lineage>
</organism>
<dbReference type="EMBL" id="MT144063">
    <property type="protein sequence ID" value="QJA47926.1"/>
    <property type="molecule type" value="Genomic_DNA"/>
</dbReference>
<reference evidence="1" key="1">
    <citation type="submission" date="2020-03" db="EMBL/GenBank/DDBJ databases">
        <title>The deep terrestrial virosphere.</title>
        <authorList>
            <person name="Holmfeldt K."/>
            <person name="Nilsson E."/>
            <person name="Simone D."/>
            <person name="Lopez-Fernandez M."/>
            <person name="Wu X."/>
            <person name="de Brujin I."/>
            <person name="Lundin D."/>
            <person name="Andersson A."/>
            <person name="Bertilsson S."/>
            <person name="Dopson M."/>
        </authorList>
    </citation>
    <scope>NUCLEOTIDE SEQUENCE</scope>
    <source>
        <strain evidence="2">MM415B01383</strain>
        <strain evidence="1">TM448A00757</strain>
        <strain evidence="3">TM448B00909</strain>
    </source>
</reference>
<protein>
    <recommendedName>
        <fullName evidence="4">Peptidase</fullName>
    </recommendedName>
</protein>